<dbReference type="GO" id="GO:0003677">
    <property type="term" value="F:DNA binding"/>
    <property type="evidence" value="ECO:0007669"/>
    <property type="project" value="InterPro"/>
</dbReference>
<dbReference type="InterPro" id="IPR010982">
    <property type="entry name" value="Lambda_DNA-bd_dom_sf"/>
</dbReference>
<dbReference type="AlphaFoldDB" id="A0A650F2C1"/>
<gene>
    <name evidence="2" type="ORF">Melaina855_1620</name>
</gene>
<feature type="domain" description="HTH cro/C1-type" evidence="1">
    <location>
        <begin position="19"/>
        <end position="74"/>
    </location>
</feature>
<dbReference type="CDD" id="cd00093">
    <property type="entry name" value="HTH_XRE"/>
    <property type="match status" value="1"/>
</dbReference>
<accession>A0A650F2C1</accession>
<proteinExistence type="predicted"/>
<dbReference type="PROSITE" id="PS50943">
    <property type="entry name" value="HTH_CROC1"/>
    <property type="match status" value="1"/>
</dbReference>
<name>A0A650F2C1_9BACT</name>
<reference evidence="2" key="1">
    <citation type="journal article" date="2020" name="J. ISSAAS">
        <title>Lactobacilli and other gastrointestinal microbiota of Peromyscus leucopus, reservoir host for agents of Lyme disease and other zoonoses in North America.</title>
        <authorList>
            <person name="Milovic A."/>
            <person name="Bassam K."/>
            <person name="Shao H."/>
            <person name="Chatzistamou I."/>
            <person name="Tufts D.M."/>
            <person name="Diuk-Wasser M."/>
            <person name="Barbour A.G."/>
        </authorList>
    </citation>
    <scope>NUCLEOTIDE SEQUENCE</scope>
    <source>
        <strain evidence="2">LL20</strain>
    </source>
</reference>
<sequence length="145" mass="16054">MNKANLCYYICMKTLARFIQTKRNEMGYTQKGLAIAANISVDIVEEVEAGKELFLSVTVRQALAKALKCEPDEIKAFEKDIASAIVSPEIIESLKQLILNGAGGLKCPKCGAPLDTRIARMYDLEDNLILHPKAHCTKCPFQIHS</sequence>
<dbReference type="Gene3D" id="1.10.260.40">
    <property type="entry name" value="lambda repressor-like DNA-binding domains"/>
    <property type="match status" value="1"/>
</dbReference>
<evidence type="ECO:0000313" key="2">
    <source>
        <dbReference type="EMBL" id="QGT49775.1"/>
    </source>
</evidence>
<dbReference type="SMART" id="SM00530">
    <property type="entry name" value="HTH_XRE"/>
    <property type="match status" value="1"/>
</dbReference>
<evidence type="ECO:0000259" key="1">
    <source>
        <dbReference type="PROSITE" id="PS50943"/>
    </source>
</evidence>
<organism evidence="2">
    <name type="scientific">uncultured Candidatus Melainabacteria bacterium</name>
    <dbReference type="NCBI Taxonomy" id="2682970"/>
    <lineage>
        <taxon>Bacteria</taxon>
        <taxon>Bacillati</taxon>
        <taxon>Candidatus Melainabacteria</taxon>
        <taxon>environmental samples</taxon>
    </lineage>
</organism>
<dbReference type="SUPFAM" id="SSF47413">
    <property type="entry name" value="lambda repressor-like DNA-binding domains"/>
    <property type="match status" value="1"/>
</dbReference>
<dbReference type="EMBL" id="MN577570">
    <property type="protein sequence ID" value="QGT49775.1"/>
    <property type="molecule type" value="Genomic_DNA"/>
</dbReference>
<dbReference type="InterPro" id="IPR001387">
    <property type="entry name" value="Cro/C1-type_HTH"/>
</dbReference>
<protein>
    <recommendedName>
        <fullName evidence="1">HTH cro/C1-type domain-containing protein</fullName>
    </recommendedName>
</protein>